<feature type="compositionally biased region" description="Basic and acidic residues" evidence="1">
    <location>
        <begin position="83"/>
        <end position="96"/>
    </location>
</feature>
<feature type="region of interest" description="Disordered" evidence="1">
    <location>
        <begin position="83"/>
        <end position="102"/>
    </location>
</feature>
<proteinExistence type="predicted"/>
<evidence type="ECO:0000313" key="3">
    <source>
        <dbReference type="Proteomes" id="UP001279734"/>
    </source>
</evidence>
<gene>
    <name evidence="2" type="ORF">Nepgr_030570</name>
</gene>
<protein>
    <submittedName>
        <fullName evidence="2">Uncharacterized protein</fullName>
    </submittedName>
</protein>
<reference evidence="2" key="1">
    <citation type="submission" date="2023-05" db="EMBL/GenBank/DDBJ databases">
        <title>Nepenthes gracilis genome sequencing.</title>
        <authorList>
            <person name="Fukushima K."/>
        </authorList>
    </citation>
    <scope>NUCLEOTIDE SEQUENCE</scope>
    <source>
        <strain evidence="2">SING2019-196</strain>
    </source>
</reference>
<comment type="caution">
    <text evidence="2">The sequence shown here is derived from an EMBL/GenBank/DDBJ whole genome shotgun (WGS) entry which is preliminary data.</text>
</comment>
<keyword evidence="3" id="KW-1185">Reference proteome</keyword>
<sequence>MQIYVLRLLMTVSERNRRKTKDLRCCLAISVCSHFRLGVFVGGFPLNSRSRFIASPLLAKLCLVLNFLDWCKFKLLSSDFRERNSAKNGRKTRENPGEEEFE</sequence>
<accession>A0AAD3TH87</accession>
<evidence type="ECO:0000256" key="1">
    <source>
        <dbReference type="SAM" id="MobiDB-lite"/>
    </source>
</evidence>
<dbReference type="AlphaFoldDB" id="A0AAD3TH87"/>
<name>A0AAD3TH87_NEPGR</name>
<evidence type="ECO:0000313" key="2">
    <source>
        <dbReference type="EMBL" id="GMH28727.1"/>
    </source>
</evidence>
<dbReference type="EMBL" id="BSYO01000035">
    <property type="protein sequence ID" value="GMH28727.1"/>
    <property type="molecule type" value="Genomic_DNA"/>
</dbReference>
<dbReference type="Proteomes" id="UP001279734">
    <property type="component" value="Unassembled WGS sequence"/>
</dbReference>
<organism evidence="2 3">
    <name type="scientific">Nepenthes gracilis</name>
    <name type="common">Slender pitcher plant</name>
    <dbReference type="NCBI Taxonomy" id="150966"/>
    <lineage>
        <taxon>Eukaryota</taxon>
        <taxon>Viridiplantae</taxon>
        <taxon>Streptophyta</taxon>
        <taxon>Embryophyta</taxon>
        <taxon>Tracheophyta</taxon>
        <taxon>Spermatophyta</taxon>
        <taxon>Magnoliopsida</taxon>
        <taxon>eudicotyledons</taxon>
        <taxon>Gunneridae</taxon>
        <taxon>Pentapetalae</taxon>
        <taxon>Caryophyllales</taxon>
        <taxon>Nepenthaceae</taxon>
        <taxon>Nepenthes</taxon>
    </lineage>
</organism>